<feature type="domain" description="Peptidase M28" evidence="8">
    <location>
        <begin position="100"/>
        <end position="328"/>
    </location>
</feature>
<dbReference type="GO" id="GO:0004177">
    <property type="term" value="F:aminopeptidase activity"/>
    <property type="evidence" value="ECO:0007669"/>
    <property type="project" value="UniProtKB-KW"/>
</dbReference>
<evidence type="ECO:0000256" key="1">
    <source>
        <dbReference type="ARBA" id="ARBA00022438"/>
    </source>
</evidence>
<evidence type="ECO:0000256" key="3">
    <source>
        <dbReference type="ARBA" id="ARBA00022723"/>
    </source>
</evidence>
<sequence length="361" mass="39521">MFSATRRFAVILALGVGFILPAQAASPGPGEIANTQARHIATFFPGRMTGSPAEMLSADYLRQQFTQMGYQSDIRTFNSRFIYTTKDNRKNWHNVTGSTVIAAHEGRVPQQIIIMAHLDTYAPQSDADVDANLGGLTLQGMDDNAAGLGVMLELAARLKDIPTHYGIRFIATSGEEEGKLGAENLLKRMSDAEKKNTLLVINLDNLIVGDKLYFNSGKNTPEAVRTLTRDRALAIARRYGIATNTNPGRNPSYPKGTGCCNDAEVFDKAGISVLSVEATNWNLGKKDGYQQRVKNASFPNGNSWHDVRLDNQQHIDKALPGRIERRSRDVVRIISYRFIPAGAGNTALAFSVASMASVYPR</sequence>
<dbReference type="PANTHER" id="PTHR12147">
    <property type="entry name" value="METALLOPEPTIDASE M28 FAMILY MEMBER"/>
    <property type="match status" value="1"/>
</dbReference>
<keyword evidence="3" id="KW-0479">Metal-binding</keyword>
<evidence type="ECO:0000256" key="4">
    <source>
        <dbReference type="ARBA" id="ARBA00022729"/>
    </source>
</evidence>
<proteinExistence type="predicted"/>
<dbReference type="PANTHER" id="PTHR12147:SF56">
    <property type="entry name" value="AMINOPEPTIDASE YDR415C-RELATED"/>
    <property type="match status" value="1"/>
</dbReference>
<dbReference type="AlphaFoldDB" id="A0A655CEV7"/>
<evidence type="ECO:0000256" key="5">
    <source>
        <dbReference type="ARBA" id="ARBA00022801"/>
    </source>
</evidence>
<keyword evidence="5 9" id="KW-0378">Hydrolase</keyword>
<keyword evidence="6" id="KW-0862">Zinc</keyword>
<evidence type="ECO:0000256" key="7">
    <source>
        <dbReference type="SAM" id="SignalP"/>
    </source>
</evidence>
<dbReference type="GO" id="GO:0046872">
    <property type="term" value="F:metal ion binding"/>
    <property type="evidence" value="ECO:0007669"/>
    <property type="project" value="UniProtKB-KW"/>
</dbReference>
<dbReference type="GO" id="GO:0008235">
    <property type="term" value="F:metalloexopeptidase activity"/>
    <property type="evidence" value="ECO:0007669"/>
    <property type="project" value="InterPro"/>
</dbReference>
<gene>
    <name evidence="9" type="primary">ywaD</name>
    <name evidence="9" type="ORF">ERS008207_01845</name>
</gene>
<dbReference type="FunFam" id="3.40.630.10:FF:000038">
    <property type="entry name" value="Alkaline phosphatase isozyme conversion"/>
    <property type="match status" value="1"/>
</dbReference>
<dbReference type="InterPro" id="IPR007484">
    <property type="entry name" value="Peptidase_M28"/>
</dbReference>
<organism evidence="9 10">
    <name type="scientific">Salmonella enterica subsp. enterica serovar Bovismorbificans</name>
    <dbReference type="NCBI Taxonomy" id="58097"/>
    <lineage>
        <taxon>Bacteria</taxon>
        <taxon>Pseudomonadati</taxon>
        <taxon>Pseudomonadota</taxon>
        <taxon>Gammaproteobacteria</taxon>
        <taxon>Enterobacterales</taxon>
        <taxon>Enterobacteriaceae</taxon>
        <taxon>Salmonella</taxon>
    </lineage>
</organism>
<feature type="signal peptide" evidence="7">
    <location>
        <begin position="1"/>
        <end position="24"/>
    </location>
</feature>
<dbReference type="Gene3D" id="3.40.630.10">
    <property type="entry name" value="Zn peptidases"/>
    <property type="match status" value="1"/>
</dbReference>
<keyword evidence="2" id="KW-0645">Protease</keyword>
<dbReference type="Pfam" id="PF04389">
    <property type="entry name" value="Peptidase_M28"/>
    <property type="match status" value="1"/>
</dbReference>
<evidence type="ECO:0000256" key="2">
    <source>
        <dbReference type="ARBA" id="ARBA00022670"/>
    </source>
</evidence>
<evidence type="ECO:0000259" key="8">
    <source>
        <dbReference type="Pfam" id="PF04389"/>
    </source>
</evidence>
<dbReference type="GO" id="GO:0006508">
    <property type="term" value="P:proteolysis"/>
    <property type="evidence" value="ECO:0007669"/>
    <property type="project" value="UniProtKB-KW"/>
</dbReference>
<keyword evidence="4 7" id="KW-0732">Signal</keyword>
<dbReference type="EMBL" id="CQPD01000016">
    <property type="protein sequence ID" value="CNU10876.1"/>
    <property type="molecule type" value="Genomic_DNA"/>
</dbReference>
<evidence type="ECO:0000313" key="9">
    <source>
        <dbReference type="EMBL" id="CNU10876.1"/>
    </source>
</evidence>
<dbReference type="SUPFAM" id="SSF53187">
    <property type="entry name" value="Zn-dependent exopeptidases"/>
    <property type="match status" value="1"/>
</dbReference>
<evidence type="ECO:0000256" key="6">
    <source>
        <dbReference type="ARBA" id="ARBA00022833"/>
    </source>
</evidence>
<dbReference type="EC" id="3.4.11.6" evidence="9"/>
<dbReference type="Proteomes" id="UP000042394">
    <property type="component" value="Unassembled WGS sequence"/>
</dbReference>
<protein>
    <submittedName>
        <fullName evidence="9">Alkaline phosphatase isozyme conversion aminopeptidase</fullName>
        <ecNumber evidence="9">3.4.11.6</ecNumber>
    </submittedName>
</protein>
<keyword evidence="1 9" id="KW-0031">Aminopeptidase</keyword>
<accession>A0A655CEV7</accession>
<evidence type="ECO:0000313" key="10">
    <source>
        <dbReference type="Proteomes" id="UP000042394"/>
    </source>
</evidence>
<name>A0A655CEV7_SALET</name>
<dbReference type="NCBIfam" id="NF007568">
    <property type="entry name" value="PRK10199.1"/>
    <property type="match status" value="1"/>
</dbReference>
<reference evidence="9 10" key="1">
    <citation type="submission" date="2015-03" db="EMBL/GenBank/DDBJ databases">
        <authorList>
            <consortium name="Pathogen Informatics"/>
        </authorList>
    </citation>
    <scope>NUCLEOTIDE SEQUENCE [LARGE SCALE GENOMIC DNA]</scope>
    <source>
        <strain evidence="9 10">D4891</strain>
    </source>
</reference>
<dbReference type="InterPro" id="IPR045175">
    <property type="entry name" value="M28_fam"/>
</dbReference>
<feature type="chain" id="PRO_5024928554" evidence="7">
    <location>
        <begin position="25"/>
        <end position="361"/>
    </location>
</feature>